<sequence length="73" mass="8340">MEGFKIRLLLTVSIFLSIVNANRTVFINPYNRWQVFEGWGTGLCWWANMVGGFPDVRDKAADLVFDLNKATQS</sequence>
<reference evidence="2 3" key="1">
    <citation type="submission" date="2018-06" db="EMBL/GenBank/DDBJ databases">
        <title>Comparative genomics reveals the genomic features of Rhizophagus irregularis, R. cerebriforme, R. diaphanum and Gigaspora rosea, and their symbiotic lifestyle signature.</title>
        <authorList>
            <person name="Morin E."/>
            <person name="San Clemente H."/>
            <person name="Chen E.C.H."/>
            <person name="De La Providencia I."/>
            <person name="Hainaut M."/>
            <person name="Kuo A."/>
            <person name="Kohler A."/>
            <person name="Murat C."/>
            <person name="Tang N."/>
            <person name="Roy S."/>
            <person name="Loubradou J."/>
            <person name="Henrissat B."/>
            <person name="Grigoriev I.V."/>
            <person name="Corradi N."/>
            <person name="Roux C."/>
            <person name="Martin F.M."/>
        </authorList>
    </citation>
    <scope>NUCLEOTIDE SEQUENCE [LARGE SCALE GENOMIC DNA]</scope>
    <source>
        <strain evidence="2 3">DAOM 194757</strain>
    </source>
</reference>
<name>A0A397TPT6_9GLOM</name>
<feature type="signal peptide" evidence="1">
    <location>
        <begin position="1"/>
        <end position="21"/>
    </location>
</feature>
<dbReference type="PANTHER" id="PTHR42767:SF1">
    <property type="entry name" value="ENDO-BETA-1,6-GALACTANASE-LIKE DOMAIN-CONTAINING PROTEIN"/>
    <property type="match status" value="1"/>
</dbReference>
<evidence type="ECO:0000256" key="1">
    <source>
        <dbReference type="SAM" id="SignalP"/>
    </source>
</evidence>
<dbReference type="EMBL" id="QKWP01005793">
    <property type="protein sequence ID" value="RIA99988.1"/>
    <property type="molecule type" value="Genomic_DNA"/>
</dbReference>
<dbReference type="AlphaFoldDB" id="A0A397TPT6"/>
<evidence type="ECO:0000313" key="2">
    <source>
        <dbReference type="EMBL" id="RIA99988.1"/>
    </source>
</evidence>
<organism evidence="2 3">
    <name type="scientific">Gigaspora rosea</name>
    <dbReference type="NCBI Taxonomy" id="44941"/>
    <lineage>
        <taxon>Eukaryota</taxon>
        <taxon>Fungi</taxon>
        <taxon>Fungi incertae sedis</taxon>
        <taxon>Mucoromycota</taxon>
        <taxon>Glomeromycotina</taxon>
        <taxon>Glomeromycetes</taxon>
        <taxon>Diversisporales</taxon>
        <taxon>Gigasporaceae</taxon>
        <taxon>Gigaspora</taxon>
    </lineage>
</organism>
<feature type="chain" id="PRO_5017487403" evidence="1">
    <location>
        <begin position="22"/>
        <end position="73"/>
    </location>
</feature>
<keyword evidence="3" id="KW-1185">Reference proteome</keyword>
<accession>A0A397TPT6</accession>
<keyword evidence="1" id="KW-0732">Signal</keyword>
<dbReference type="GO" id="GO:0004553">
    <property type="term" value="F:hydrolase activity, hydrolyzing O-glycosyl compounds"/>
    <property type="evidence" value="ECO:0007669"/>
    <property type="project" value="InterPro"/>
</dbReference>
<evidence type="ECO:0000313" key="3">
    <source>
        <dbReference type="Proteomes" id="UP000266673"/>
    </source>
</evidence>
<protein>
    <submittedName>
        <fullName evidence="2">Uncharacterized protein</fullName>
    </submittedName>
</protein>
<dbReference type="PANTHER" id="PTHR42767">
    <property type="entry name" value="ENDO-BETA-1,6-GALACTANASE"/>
    <property type="match status" value="1"/>
</dbReference>
<dbReference type="Proteomes" id="UP000266673">
    <property type="component" value="Unassembled WGS sequence"/>
</dbReference>
<gene>
    <name evidence="2" type="ORF">C2G38_2236158</name>
</gene>
<dbReference type="OrthoDB" id="2012278at2759"/>
<comment type="caution">
    <text evidence="2">The sequence shown here is derived from an EMBL/GenBank/DDBJ whole genome shotgun (WGS) entry which is preliminary data.</text>
</comment>
<proteinExistence type="predicted"/>
<dbReference type="InterPro" id="IPR039743">
    <property type="entry name" value="6GAL/EXGAL"/>
</dbReference>